<evidence type="ECO:0000313" key="2">
    <source>
        <dbReference type="Proteomes" id="UP000481153"/>
    </source>
</evidence>
<organism evidence="1 2">
    <name type="scientific">Aphanomyces euteiches</name>
    <dbReference type="NCBI Taxonomy" id="100861"/>
    <lineage>
        <taxon>Eukaryota</taxon>
        <taxon>Sar</taxon>
        <taxon>Stramenopiles</taxon>
        <taxon>Oomycota</taxon>
        <taxon>Saprolegniomycetes</taxon>
        <taxon>Saprolegniales</taxon>
        <taxon>Verrucalvaceae</taxon>
        <taxon>Aphanomyces</taxon>
    </lineage>
</organism>
<evidence type="ECO:0000313" key="1">
    <source>
        <dbReference type="EMBL" id="KAF0724452.1"/>
    </source>
</evidence>
<proteinExistence type="predicted"/>
<gene>
    <name evidence="1" type="ORF">Ae201684_016859</name>
</gene>
<name>A0A6G0WB32_9STRA</name>
<accession>A0A6G0WB32</accession>
<reference evidence="1 2" key="1">
    <citation type="submission" date="2019-07" db="EMBL/GenBank/DDBJ databases">
        <title>Genomics analysis of Aphanomyces spp. identifies a new class of oomycete effector associated with host adaptation.</title>
        <authorList>
            <person name="Gaulin E."/>
        </authorList>
    </citation>
    <scope>NUCLEOTIDE SEQUENCE [LARGE SCALE GENOMIC DNA]</scope>
    <source>
        <strain evidence="1 2">ATCC 201684</strain>
    </source>
</reference>
<dbReference type="EMBL" id="VJMJ01000270">
    <property type="protein sequence ID" value="KAF0724452.1"/>
    <property type="molecule type" value="Genomic_DNA"/>
</dbReference>
<dbReference type="Proteomes" id="UP000481153">
    <property type="component" value="Unassembled WGS sequence"/>
</dbReference>
<dbReference type="VEuPathDB" id="FungiDB:AeMF1_000361"/>
<protein>
    <submittedName>
        <fullName evidence="1">Uncharacterized protein</fullName>
    </submittedName>
</protein>
<comment type="caution">
    <text evidence="1">The sequence shown here is derived from an EMBL/GenBank/DDBJ whole genome shotgun (WGS) entry which is preliminary data.</text>
</comment>
<dbReference type="AlphaFoldDB" id="A0A6G0WB32"/>
<sequence>MSSVITAVAIPSLYALYVWYAHRTLDIPRQRQRRRADVPVALVASSTVKLRSDNRMSIKSVFAVDQPSPPVSNVLYTSRGDVAVNLNKDELSTDALAYLMEVTDSGDEALLDDENDDVIITRTDFDDMIKFAAEHFKELPFASPHSWRK</sequence>
<keyword evidence="2" id="KW-1185">Reference proteome</keyword>
<dbReference type="OrthoDB" id="75957at2759"/>